<evidence type="ECO:0000256" key="2">
    <source>
        <dbReference type="SAM" id="Phobius"/>
    </source>
</evidence>
<feature type="signal peptide" evidence="3">
    <location>
        <begin position="1"/>
        <end position="18"/>
    </location>
</feature>
<comment type="caution">
    <text evidence="4">The sequence shown here is derived from an EMBL/GenBank/DDBJ whole genome shotgun (WGS) entry which is preliminary data.</text>
</comment>
<dbReference type="InterPro" id="IPR010605">
    <property type="entry name" value="DUF1191"/>
</dbReference>
<protein>
    <submittedName>
        <fullName evidence="4">Uncharacterized protein</fullName>
    </submittedName>
</protein>
<organism evidence="4 5">
    <name type="scientific">Tanacetum coccineum</name>
    <dbReference type="NCBI Taxonomy" id="301880"/>
    <lineage>
        <taxon>Eukaryota</taxon>
        <taxon>Viridiplantae</taxon>
        <taxon>Streptophyta</taxon>
        <taxon>Embryophyta</taxon>
        <taxon>Tracheophyta</taxon>
        <taxon>Spermatophyta</taxon>
        <taxon>Magnoliopsida</taxon>
        <taxon>eudicotyledons</taxon>
        <taxon>Gunneridae</taxon>
        <taxon>Pentapetalae</taxon>
        <taxon>asterids</taxon>
        <taxon>campanulids</taxon>
        <taxon>Asterales</taxon>
        <taxon>Asteraceae</taxon>
        <taxon>Asteroideae</taxon>
        <taxon>Anthemideae</taxon>
        <taxon>Anthemidinae</taxon>
        <taxon>Tanacetum</taxon>
    </lineage>
</organism>
<feature type="region of interest" description="Disordered" evidence="1">
    <location>
        <begin position="208"/>
        <end position="227"/>
    </location>
</feature>
<keyword evidence="3" id="KW-0732">Signal</keyword>
<name>A0ABQ4YP90_9ASTR</name>
<dbReference type="Proteomes" id="UP001151760">
    <property type="component" value="Unassembled WGS sequence"/>
</dbReference>
<feature type="chain" id="PRO_5046457391" evidence="3">
    <location>
        <begin position="19"/>
        <end position="304"/>
    </location>
</feature>
<feature type="transmembrane region" description="Helical" evidence="2">
    <location>
        <begin position="232"/>
        <end position="255"/>
    </location>
</feature>
<gene>
    <name evidence="4" type="ORF">Tco_0728671</name>
</gene>
<keyword evidence="2" id="KW-0812">Transmembrane</keyword>
<evidence type="ECO:0000313" key="4">
    <source>
        <dbReference type="EMBL" id="GJS78790.1"/>
    </source>
</evidence>
<feature type="region of interest" description="Disordered" evidence="1">
    <location>
        <begin position="285"/>
        <end position="304"/>
    </location>
</feature>
<evidence type="ECO:0000256" key="3">
    <source>
        <dbReference type="SAM" id="SignalP"/>
    </source>
</evidence>
<reference evidence="4" key="2">
    <citation type="submission" date="2022-01" db="EMBL/GenBank/DDBJ databases">
        <authorList>
            <person name="Yamashiro T."/>
            <person name="Shiraishi A."/>
            <person name="Satake H."/>
            <person name="Nakayama K."/>
        </authorList>
    </citation>
    <scope>NUCLEOTIDE SEQUENCE</scope>
</reference>
<proteinExistence type="predicted"/>
<dbReference type="EMBL" id="BQNB010010550">
    <property type="protein sequence ID" value="GJS78790.1"/>
    <property type="molecule type" value="Genomic_DNA"/>
</dbReference>
<evidence type="ECO:0000313" key="5">
    <source>
        <dbReference type="Proteomes" id="UP001151760"/>
    </source>
</evidence>
<reference evidence="4" key="1">
    <citation type="journal article" date="2022" name="Int. J. Mol. Sci.">
        <title>Draft Genome of Tanacetum Coccineum: Genomic Comparison of Closely Related Tanacetum-Family Plants.</title>
        <authorList>
            <person name="Yamashiro T."/>
            <person name="Shiraishi A."/>
            <person name="Nakayama K."/>
            <person name="Satake H."/>
        </authorList>
    </citation>
    <scope>NUCLEOTIDE SEQUENCE</scope>
</reference>
<keyword evidence="2" id="KW-0472">Membrane</keyword>
<keyword evidence="2" id="KW-1133">Transmembrane helix</keyword>
<evidence type="ECO:0000256" key="1">
    <source>
        <dbReference type="SAM" id="MobiDB-lite"/>
    </source>
</evidence>
<keyword evidence="5" id="KW-1185">Reference proteome</keyword>
<sequence length="304" mass="33298">MRVICVCWLLSLWMNVEAQTLSARGLDAILQDYAYRAFVRPRTGVEYNGVPPLNLSGIQISAMRLRSGSLFTRGVNKFNEFVIPVGVIEEPYVERLVLVYQNLGNWSNEYYPLSGYVYLAPVLGLLAYNAFDLSAKDLPVLEIRASKEPILIEFTQLNKVPDDATSVPKCVSFDLNGVMNLTNVTSGNKCMTYAQGHFSIVVESNGTSPVLVPPPPPQRSHGGKGNGSRGGIIVGSVAGGIALLVLLALLILWVWRFNKRKKMHKMEKAADAGEALHMTTVGNTKAPAATTTRTQPTLETEYIP</sequence>
<dbReference type="PANTHER" id="PTHR33512">
    <property type="entry name" value="PROTEIN, PUTATIVE (DUF1191)-RELATED"/>
    <property type="match status" value="1"/>
</dbReference>
<dbReference type="PANTHER" id="PTHR33512:SF14">
    <property type="entry name" value="EXPRESSED PROTEIN"/>
    <property type="match status" value="1"/>
</dbReference>
<accession>A0ABQ4YP90</accession>
<dbReference type="Pfam" id="PF06697">
    <property type="entry name" value="DUF1191"/>
    <property type="match status" value="1"/>
</dbReference>